<keyword evidence="3" id="KW-0677">Repeat</keyword>
<evidence type="ECO:0000256" key="1">
    <source>
        <dbReference type="ARBA" id="ARBA00005969"/>
    </source>
</evidence>
<dbReference type="GO" id="GO:0003824">
    <property type="term" value="F:catalytic activity"/>
    <property type="evidence" value="ECO:0007669"/>
    <property type="project" value="InterPro"/>
</dbReference>
<dbReference type="Gene3D" id="3.60.10.10">
    <property type="entry name" value="Endonuclease/exonuclease/phosphatase"/>
    <property type="match status" value="1"/>
</dbReference>
<dbReference type="InterPro" id="IPR019775">
    <property type="entry name" value="WD40_repeat_CS"/>
</dbReference>
<feature type="domain" description="Endonuclease/exonuclease/phosphatase" evidence="7">
    <location>
        <begin position="38"/>
        <end position="338"/>
    </location>
</feature>
<dbReference type="Pfam" id="PF03372">
    <property type="entry name" value="Exo_endo_phos"/>
    <property type="match status" value="1"/>
</dbReference>
<dbReference type="AlphaFoldDB" id="A0A2P6NF51"/>
<dbReference type="PROSITE" id="PS50294">
    <property type="entry name" value="WD_REPEATS_REGION"/>
    <property type="match status" value="1"/>
</dbReference>
<feature type="region of interest" description="Disordered" evidence="6">
    <location>
        <begin position="552"/>
        <end position="677"/>
    </location>
</feature>
<dbReference type="PROSITE" id="PS00678">
    <property type="entry name" value="WD_REPEATS_1"/>
    <property type="match status" value="1"/>
</dbReference>
<dbReference type="CDD" id="cd00200">
    <property type="entry name" value="WD40"/>
    <property type="match status" value="1"/>
</dbReference>
<evidence type="ECO:0000259" key="7">
    <source>
        <dbReference type="Pfam" id="PF03372"/>
    </source>
</evidence>
<dbReference type="Proteomes" id="UP000241769">
    <property type="component" value="Unassembled WGS sequence"/>
</dbReference>
<dbReference type="SUPFAM" id="SSF56219">
    <property type="entry name" value="DNase I-like"/>
    <property type="match status" value="1"/>
</dbReference>
<evidence type="ECO:0000256" key="5">
    <source>
        <dbReference type="SAM" id="Coils"/>
    </source>
</evidence>
<dbReference type="PRINTS" id="PR01850">
    <property type="entry name" value="GROUCHOFAMLY"/>
</dbReference>
<dbReference type="InterPro" id="IPR005135">
    <property type="entry name" value="Endo/exonuclease/phosphatase"/>
</dbReference>
<proteinExistence type="inferred from homology"/>
<dbReference type="PANTHER" id="PTHR10814:SF21">
    <property type="entry name" value="PROTEIN GROUCHO"/>
    <property type="match status" value="1"/>
</dbReference>
<feature type="repeat" description="WD" evidence="4">
    <location>
        <begin position="905"/>
        <end position="937"/>
    </location>
</feature>
<feature type="coiled-coil region" evidence="5">
    <location>
        <begin position="449"/>
        <end position="483"/>
    </location>
</feature>
<sequence>MRGTSPHFEFWHTQVQIIDAINLNVYPTMNAPHNFSVVTYNILAQVYAKSVSFPYTQRKFLRQKYRFDLLRDQLSRLQADIICVQECDEYPTILKGLSSLGYQGLHQQRSGKKKDGCATFWKVDRFLLLAHHEHTLNDIAQQTDDPLYKRDNVALFVKLLPKFLDSKEEELCVINTHLYWDPRYPEVKFRQIQSVLKQAEMYRGERSKIILCGDLNSLPESAVYRYITGEKLEENDPELQYGVHDWENKGGIEKMERATPAIDFGPLHHNLKLSSAYATYRDGREPVFTNYSQNFKGTLDYIFYEMDKLKLNGQLTLPPESELNVETAIPNEKFPSDHLPLRADFSYKVTNIYTRNIPCPYRSSDEMDYNMMNQQNYRGQMMPQQVQQMQQSNNGGNAMNNMMGRNNVSPPQRQMMMPQNMPQSQPSQPTVLDYCQAIITDYHYMLNQINNLKMENGQLMKQKMELQELYNQSQISLNKVQREFDMQTQMSSNLTSYLSVMLERLPTEAREEAVTQLDRIKTPVPEEMRNMGHHNMHPPNMNNGQMNQGINQSTQRIERPRPVHASYTPLEDEPEGLKNKKMKRGPPTKSAPAVHPPNYRNPGQITAPMGSIAPLSTYNAENSNGGFQPRFSTSSVESPGSSPMAPNGSSLKLSNVESKLDDPDSPEKDDEGQDDEKALGLPKTAQLLSTLPHGDVVCTLSIHTPTSRVYTGGRGTVKVWDLHSSAPTSKIVAEIKCLGDSYIRSAKVSRSGQHLILGGESNTVAVWDLNGSPVLKNTLNINSQSCYALSYAQDESSFFSCHSDGIINHWGFNQGNKPLRIFKGHTDGVSCAEVSPDGSKLLTGSLDGTLRIWDIGTGKELGSYNSASQIFALGICPGESWIAVGLESSYVEVMNLLNSNCKYQLHLHESCVLSIKYANSGKWFVSTGKDKLLNCWKSPCGGSLFQCREPNSILCCDISEDDNYLVTGSGEKLASVYKIIY</sequence>
<dbReference type="OrthoDB" id="21040at2759"/>
<evidence type="ECO:0000256" key="6">
    <source>
        <dbReference type="SAM" id="MobiDB-lite"/>
    </source>
</evidence>
<dbReference type="GO" id="GO:0005634">
    <property type="term" value="C:nucleus"/>
    <property type="evidence" value="ECO:0007669"/>
    <property type="project" value="InterPro"/>
</dbReference>
<dbReference type="InterPro" id="IPR036691">
    <property type="entry name" value="Endo/exonu/phosph_ase_sf"/>
</dbReference>
<dbReference type="InterPro" id="IPR015943">
    <property type="entry name" value="WD40/YVTN_repeat-like_dom_sf"/>
</dbReference>
<feature type="compositionally biased region" description="Polar residues" evidence="6">
    <location>
        <begin position="647"/>
        <end position="657"/>
    </location>
</feature>
<feature type="compositionally biased region" description="Polar residues" evidence="6">
    <location>
        <begin position="614"/>
        <end position="626"/>
    </location>
</feature>
<comment type="similarity">
    <text evidence="1">Belongs to the WD repeat Groucho/TLE family.</text>
</comment>
<reference evidence="8 9" key="1">
    <citation type="journal article" date="2018" name="Genome Biol. Evol.">
        <title>Multiple Roots of Fruiting Body Formation in Amoebozoa.</title>
        <authorList>
            <person name="Hillmann F."/>
            <person name="Forbes G."/>
            <person name="Novohradska S."/>
            <person name="Ferling I."/>
            <person name="Riege K."/>
            <person name="Groth M."/>
            <person name="Westermann M."/>
            <person name="Marz M."/>
            <person name="Spaller T."/>
            <person name="Winckler T."/>
            <person name="Schaap P."/>
            <person name="Glockner G."/>
        </authorList>
    </citation>
    <scope>NUCLEOTIDE SEQUENCE [LARGE SCALE GENOMIC DNA]</scope>
    <source>
        <strain evidence="8 9">Jena</strain>
    </source>
</reference>
<dbReference type="InterPro" id="IPR036322">
    <property type="entry name" value="WD40_repeat_dom_sf"/>
</dbReference>
<dbReference type="STRING" id="1890364.A0A2P6NF51"/>
<keyword evidence="9" id="KW-1185">Reference proteome</keyword>
<feature type="repeat" description="WD" evidence="4">
    <location>
        <begin position="822"/>
        <end position="863"/>
    </location>
</feature>
<dbReference type="PROSITE" id="PS50082">
    <property type="entry name" value="WD_REPEATS_2"/>
    <property type="match status" value="2"/>
</dbReference>
<evidence type="ECO:0000256" key="4">
    <source>
        <dbReference type="PROSITE-ProRule" id="PRU00221"/>
    </source>
</evidence>
<keyword evidence="2 4" id="KW-0853">WD repeat</keyword>
<evidence type="ECO:0000256" key="3">
    <source>
        <dbReference type="ARBA" id="ARBA00022737"/>
    </source>
</evidence>
<dbReference type="InterPro" id="IPR009146">
    <property type="entry name" value="Groucho_enhance"/>
</dbReference>
<dbReference type="InterPro" id="IPR001680">
    <property type="entry name" value="WD40_rpt"/>
</dbReference>
<dbReference type="EMBL" id="MDYQ01000100">
    <property type="protein sequence ID" value="PRP82590.1"/>
    <property type="molecule type" value="Genomic_DNA"/>
</dbReference>
<dbReference type="InParanoid" id="A0A2P6NF51"/>
<evidence type="ECO:0000313" key="8">
    <source>
        <dbReference type="EMBL" id="PRP82590.1"/>
    </source>
</evidence>
<dbReference type="Gene3D" id="2.130.10.10">
    <property type="entry name" value="YVTN repeat-like/Quinoprotein amine dehydrogenase"/>
    <property type="match status" value="1"/>
</dbReference>
<comment type="caution">
    <text evidence="8">The sequence shown here is derived from an EMBL/GenBank/DDBJ whole genome shotgun (WGS) entry which is preliminary data.</text>
</comment>
<feature type="compositionally biased region" description="Low complexity" evidence="6">
    <location>
        <begin position="632"/>
        <end position="642"/>
    </location>
</feature>
<organism evidence="8 9">
    <name type="scientific">Planoprotostelium fungivorum</name>
    <dbReference type="NCBI Taxonomy" id="1890364"/>
    <lineage>
        <taxon>Eukaryota</taxon>
        <taxon>Amoebozoa</taxon>
        <taxon>Evosea</taxon>
        <taxon>Variosea</taxon>
        <taxon>Cavosteliida</taxon>
        <taxon>Cavosteliaceae</taxon>
        <taxon>Planoprotostelium</taxon>
    </lineage>
</organism>
<keyword evidence="5" id="KW-0175">Coiled coil</keyword>
<dbReference type="GO" id="GO:0003714">
    <property type="term" value="F:transcription corepressor activity"/>
    <property type="evidence" value="ECO:0007669"/>
    <property type="project" value="TreeGrafter"/>
</dbReference>
<dbReference type="GO" id="GO:0005667">
    <property type="term" value="C:transcription regulator complex"/>
    <property type="evidence" value="ECO:0007669"/>
    <property type="project" value="TreeGrafter"/>
</dbReference>
<gene>
    <name evidence="8" type="ORF">PROFUN_04895</name>
</gene>
<evidence type="ECO:0000256" key="2">
    <source>
        <dbReference type="ARBA" id="ARBA00022574"/>
    </source>
</evidence>
<dbReference type="SUPFAM" id="SSF50978">
    <property type="entry name" value="WD40 repeat-like"/>
    <property type="match status" value="1"/>
</dbReference>
<evidence type="ECO:0000313" key="9">
    <source>
        <dbReference type="Proteomes" id="UP000241769"/>
    </source>
</evidence>
<dbReference type="PANTHER" id="PTHR10814">
    <property type="entry name" value="TRANSDUCIN-LIKE ENHANCER PROTEIN"/>
    <property type="match status" value="1"/>
</dbReference>
<accession>A0A2P6NF51</accession>
<dbReference type="Pfam" id="PF00400">
    <property type="entry name" value="WD40"/>
    <property type="match status" value="3"/>
</dbReference>
<name>A0A2P6NF51_9EUKA</name>
<dbReference type="SMART" id="SM00320">
    <property type="entry name" value="WD40"/>
    <property type="match status" value="7"/>
</dbReference>
<protein>
    <submittedName>
        <fullName evidence="8">Protein groucho-like</fullName>
    </submittedName>
</protein>
<dbReference type="GO" id="GO:0090090">
    <property type="term" value="P:negative regulation of canonical Wnt signaling pathway"/>
    <property type="evidence" value="ECO:0007669"/>
    <property type="project" value="TreeGrafter"/>
</dbReference>